<protein>
    <submittedName>
        <fullName evidence="6">Type II and III secretion system protein</fullName>
    </submittedName>
</protein>
<keyword evidence="7" id="KW-1185">Reference proteome</keyword>
<dbReference type="RefSeq" id="WP_331256395.1">
    <property type="nucleotide sequence ID" value="NZ_CP133270.1"/>
</dbReference>
<reference evidence="6 7" key="1">
    <citation type="journal article" date="2024" name="Environ. Microbiol.">
        <title>Novel evolutionary insights on the interactions of the Holosporales (Alphaproteobacteria) with eukaryotic hosts from comparative genomics.</title>
        <authorList>
            <person name="Giovannini M."/>
            <person name="Petroni G."/>
            <person name="Castelli M."/>
        </authorList>
    </citation>
    <scope>NUCLEOTIDE SEQUENCE [LARGE SCALE GENOMIC DNA]</scope>
    <source>
        <strain evidence="6 7">US_Bl 15I1</strain>
    </source>
</reference>
<keyword evidence="2" id="KW-0732">Signal</keyword>
<evidence type="ECO:0000256" key="3">
    <source>
        <dbReference type="ARBA" id="ARBA00023136"/>
    </source>
</evidence>
<dbReference type="PANTHER" id="PTHR30332:SF24">
    <property type="entry name" value="SECRETIN GSPD-RELATED"/>
    <property type="match status" value="1"/>
</dbReference>
<evidence type="ECO:0000259" key="5">
    <source>
        <dbReference type="Pfam" id="PF00263"/>
    </source>
</evidence>
<evidence type="ECO:0000313" key="7">
    <source>
        <dbReference type="Proteomes" id="UP001330434"/>
    </source>
</evidence>
<proteinExistence type="inferred from homology"/>
<dbReference type="Proteomes" id="UP001330434">
    <property type="component" value="Chromosome"/>
</dbReference>
<evidence type="ECO:0000256" key="2">
    <source>
        <dbReference type="ARBA" id="ARBA00022729"/>
    </source>
</evidence>
<dbReference type="InterPro" id="IPR004846">
    <property type="entry name" value="T2SS/T3SS_dom"/>
</dbReference>
<comment type="similarity">
    <text evidence="4">Belongs to the bacterial secretin family.</text>
</comment>
<gene>
    <name evidence="6" type="ORF">Bealeia1_01924</name>
</gene>
<organism evidence="6 7">
    <name type="scientific">Candidatus Bealeia paramacronuclearis</name>
    <dbReference type="NCBI Taxonomy" id="1921001"/>
    <lineage>
        <taxon>Bacteria</taxon>
        <taxon>Pseudomonadati</taxon>
        <taxon>Pseudomonadota</taxon>
        <taxon>Alphaproteobacteria</taxon>
        <taxon>Holosporales</taxon>
        <taxon>Holosporaceae</taxon>
        <taxon>Candidatus Bealeia</taxon>
    </lineage>
</organism>
<feature type="domain" description="Type II/III secretion system secretin-like" evidence="5">
    <location>
        <begin position="2"/>
        <end position="109"/>
    </location>
</feature>
<keyword evidence="3" id="KW-0472">Membrane</keyword>
<dbReference type="InterPro" id="IPR050810">
    <property type="entry name" value="Bact_Secretion_Sys_Channel"/>
</dbReference>
<dbReference type="Pfam" id="PF00263">
    <property type="entry name" value="Secretin"/>
    <property type="match status" value="1"/>
</dbReference>
<sequence length="195" mass="22024">MTPLKLEGDYVTLEIRLDDSFLEDTEVHIAARAASNTPLVFSVNVSNVSTTIKARLGETIMLGGTVQRTEVASTDRVPGIGSIPLIQYLFSNETSLSEHQSVMYLITPRARQDVRDAAKNYLANRQGDEERPTLAELERRHPDWTKPEKNVVPILKALTPLYYDYRAGDISPLNWGTPEDFLGEQLNVLSRFLWY</sequence>
<dbReference type="PANTHER" id="PTHR30332">
    <property type="entry name" value="PROBABLE GENERAL SECRETION PATHWAY PROTEIN D"/>
    <property type="match status" value="1"/>
</dbReference>
<evidence type="ECO:0000256" key="4">
    <source>
        <dbReference type="RuleBase" id="RU004003"/>
    </source>
</evidence>
<name>A0ABZ2C8F9_9PROT</name>
<evidence type="ECO:0000256" key="1">
    <source>
        <dbReference type="ARBA" id="ARBA00004370"/>
    </source>
</evidence>
<comment type="subcellular location">
    <subcellularLocation>
        <location evidence="1">Membrane</location>
    </subcellularLocation>
</comment>
<accession>A0ABZ2C8F9</accession>
<dbReference type="EMBL" id="CP133270">
    <property type="protein sequence ID" value="WVX67708.1"/>
    <property type="molecule type" value="Genomic_DNA"/>
</dbReference>
<evidence type="ECO:0000313" key="6">
    <source>
        <dbReference type="EMBL" id="WVX67708.1"/>
    </source>
</evidence>